<dbReference type="Proteomes" id="UP000032254">
    <property type="component" value="Unassembled WGS sequence"/>
</dbReference>
<protein>
    <submittedName>
        <fullName evidence="4">Polyketide cyclase</fullName>
    </submittedName>
</protein>
<dbReference type="GeneID" id="301305489"/>
<dbReference type="Gene3D" id="3.30.530.20">
    <property type="match status" value="1"/>
</dbReference>
<keyword evidence="5" id="KW-1185">Reference proteome</keyword>
<name>A0A0D0XAL5_9ACTN</name>
<dbReference type="SUPFAM" id="SSF55961">
    <property type="entry name" value="Bet v1-like"/>
    <property type="match status" value="1"/>
</dbReference>
<evidence type="ECO:0000313" key="5">
    <source>
        <dbReference type="Proteomes" id="UP000032254"/>
    </source>
</evidence>
<evidence type="ECO:0000256" key="1">
    <source>
        <dbReference type="ARBA" id="ARBA00006817"/>
    </source>
</evidence>
<dbReference type="AlphaFoldDB" id="A0A0D0XAL5"/>
<dbReference type="OrthoDB" id="8117292at2"/>
<dbReference type="InterPro" id="IPR013538">
    <property type="entry name" value="ASHA1/2-like_C"/>
</dbReference>
<evidence type="ECO:0000313" key="4">
    <source>
        <dbReference type="EMBL" id="KIR66460.1"/>
    </source>
</evidence>
<sequence length="215" mass="22963">MIDATHQISAVERRVGSRVLPAGQARVMTISQTYDAPVEDVWDACTNADRIPRWFLPISGELRLHGRYQFEGNAGGEVLRCDPPESFAATWEMGDQVSWIEVRLSPEPGGRTRFTLEHVAHVDDAIWDQFGPGAVGVGWDMGLVGLATYLHSGDGGDDNPAARGAEWAASAEGREFLVTVSRLWGEASAAAGTDPAQAAAAARRTTEAYTGAPAG</sequence>
<comment type="similarity">
    <text evidence="1">Belongs to the AHA1 family.</text>
</comment>
<gene>
    <name evidence="4" type="ORF">TK50_15430</name>
</gene>
<dbReference type="CDD" id="cd08899">
    <property type="entry name" value="SRPBCC_CalC_Aha1-like_6"/>
    <property type="match status" value="1"/>
</dbReference>
<feature type="region of interest" description="Disordered" evidence="2">
    <location>
        <begin position="191"/>
        <end position="215"/>
    </location>
</feature>
<dbReference type="RefSeq" id="WP_043963363.1">
    <property type="nucleotide sequence ID" value="NZ_JBEZEP010000060.1"/>
</dbReference>
<organism evidence="4 5">
    <name type="scientific">Micromonospora haikouensis</name>
    <dbReference type="NCBI Taxonomy" id="686309"/>
    <lineage>
        <taxon>Bacteria</taxon>
        <taxon>Bacillati</taxon>
        <taxon>Actinomycetota</taxon>
        <taxon>Actinomycetes</taxon>
        <taxon>Micromonosporales</taxon>
        <taxon>Micromonosporaceae</taxon>
        <taxon>Micromonospora</taxon>
    </lineage>
</organism>
<dbReference type="InterPro" id="IPR023393">
    <property type="entry name" value="START-like_dom_sf"/>
</dbReference>
<dbReference type="PATRIC" id="fig|47853.6.peg.3260"/>
<evidence type="ECO:0000256" key="2">
    <source>
        <dbReference type="SAM" id="MobiDB-lite"/>
    </source>
</evidence>
<accession>A0A0D0XAL5</accession>
<evidence type="ECO:0000259" key="3">
    <source>
        <dbReference type="Pfam" id="PF08327"/>
    </source>
</evidence>
<dbReference type="Pfam" id="PF08327">
    <property type="entry name" value="AHSA1"/>
    <property type="match status" value="1"/>
</dbReference>
<proteinExistence type="inferred from homology"/>
<reference evidence="4 5" key="1">
    <citation type="submission" date="2015-01" db="EMBL/GenBank/DDBJ databases">
        <title>Sequencing and annotation of Micromonospora carbonacea strain JXNU-1 genome.</title>
        <authorList>
            <person name="Long Z."/>
            <person name="Huang Y."/>
            <person name="Jiang Y."/>
        </authorList>
    </citation>
    <scope>NUCLEOTIDE SEQUENCE [LARGE SCALE GENOMIC DNA]</scope>
    <source>
        <strain evidence="4 5">JXNU-1</strain>
    </source>
</reference>
<dbReference type="EMBL" id="JXSX01000001">
    <property type="protein sequence ID" value="KIR66460.1"/>
    <property type="molecule type" value="Genomic_DNA"/>
</dbReference>
<feature type="domain" description="Activator of Hsp90 ATPase homologue 1/2-like C-terminal" evidence="3">
    <location>
        <begin position="35"/>
        <end position="150"/>
    </location>
</feature>
<comment type="caution">
    <text evidence="4">The sequence shown here is derived from an EMBL/GenBank/DDBJ whole genome shotgun (WGS) entry which is preliminary data.</text>
</comment>